<dbReference type="SUPFAM" id="SSF53448">
    <property type="entry name" value="Nucleotide-diphospho-sugar transferases"/>
    <property type="match status" value="1"/>
</dbReference>
<dbReference type="Proteomes" id="UP000240971">
    <property type="component" value="Unassembled WGS sequence"/>
</dbReference>
<reference evidence="1 2" key="1">
    <citation type="submission" date="2018-03" db="EMBL/GenBank/DDBJ databases">
        <title>Genomic Encyclopedia of Archaeal and Bacterial Type Strains, Phase II (KMG-II): from individual species to whole genera.</title>
        <authorList>
            <person name="Goeker M."/>
        </authorList>
    </citation>
    <scope>NUCLEOTIDE SEQUENCE [LARGE SCALE GENOMIC DNA]</scope>
    <source>
        <strain evidence="1 2">DSM 24859</strain>
    </source>
</reference>
<evidence type="ECO:0000313" key="2">
    <source>
        <dbReference type="Proteomes" id="UP000240971"/>
    </source>
</evidence>
<evidence type="ECO:0000313" key="1">
    <source>
        <dbReference type="EMBL" id="PSL47319.1"/>
    </source>
</evidence>
<gene>
    <name evidence="1" type="ORF">CLV51_102165</name>
</gene>
<sequence length="302" mass="35373">MLHTPVLFLVFNRPAETLLVFEQIRQQQPAQLFIAADGPRLNKPEEKRLCDETRQLIMDGIDWPCDVKTQFRQNNLGCGKAVSTAIDWFFEHVEEGIILEDDCLSDPTFFSFCSELLSRYRWNESIMHIGGSNFQLGNQRGKASYYFSHHVHVWGWATWRRAWKKYDFSLVSYQHFLENDNNQRLPLYLQAIYNSHPDTWDIQWSIVVWFNNGWGITPNTSLIRNIGYGKSATHTKRMPLWFKKMNYGAIPVIIHPTENRIDKTADKFTGDMMLDVDSLSAKIKNIIKKNAVLYKLYKRISI</sequence>
<dbReference type="RefSeq" id="WP_211301975.1">
    <property type="nucleotide sequence ID" value="NZ_PYAW01000002.1"/>
</dbReference>
<dbReference type="AlphaFoldDB" id="A0A2P8HM83"/>
<organism evidence="1 2">
    <name type="scientific">Chitinophaga niastensis</name>
    <dbReference type="NCBI Taxonomy" id="536980"/>
    <lineage>
        <taxon>Bacteria</taxon>
        <taxon>Pseudomonadati</taxon>
        <taxon>Bacteroidota</taxon>
        <taxon>Chitinophagia</taxon>
        <taxon>Chitinophagales</taxon>
        <taxon>Chitinophagaceae</taxon>
        <taxon>Chitinophaga</taxon>
    </lineage>
</organism>
<comment type="caution">
    <text evidence="1">The sequence shown here is derived from an EMBL/GenBank/DDBJ whole genome shotgun (WGS) entry which is preliminary data.</text>
</comment>
<dbReference type="EMBL" id="PYAW01000002">
    <property type="protein sequence ID" value="PSL47319.1"/>
    <property type="molecule type" value="Genomic_DNA"/>
</dbReference>
<keyword evidence="2" id="KW-1185">Reference proteome</keyword>
<protein>
    <recommendedName>
        <fullName evidence="3">Nucleotide-diphospho-sugar transferase</fullName>
    </recommendedName>
</protein>
<accession>A0A2P8HM83</accession>
<evidence type="ECO:0008006" key="3">
    <source>
        <dbReference type="Google" id="ProtNLM"/>
    </source>
</evidence>
<dbReference type="Gene3D" id="3.90.550.10">
    <property type="entry name" value="Spore Coat Polysaccharide Biosynthesis Protein SpsA, Chain A"/>
    <property type="match status" value="1"/>
</dbReference>
<dbReference type="InterPro" id="IPR029044">
    <property type="entry name" value="Nucleotide-diphossugar_trans"/>
</dbReference>
<name>A0A2P8HM83_CHINA</name>
<proteinExistence type="predicted"/>